<evidence type="ECO:0000256" key="5">
    <source>
        <dbReference type="SAM" id="Phobius"/>
    </source>
</evidence>
<dbReference type="InterPro" id="IPR011032">
    <property type="entry name" value="GroES-like_sf"/>
</dbReference>
<name>A0A1G2HYM9_9BACT</name>
<dbReference type="GO" id="GO:0008270">
    <property type="term" value="F:zinc ion binding"/>
    <property type="evidence" value="ECO:0007669"/>
    <property type="project" value="InterPro"/>
</dbReference>
<dbReference type="Proteomes" id="UP000178380">
    <property type="component" value="Unassembled WGS sequence"/>
</dbReference>
<organism evidence="8 9">
    <name type="scientific">Candidatus Staskawiczbacteria bacterium RIFCSPHIGHO2_02_FULL_34_10</name>
    <dbReference type="NCBI Taxonomy" id="1802205"/>
    <lineage>
        <taxon>Bacteria</taxon>
        <taxon>Candidatus Staskawicziibacteriota</taxon>
    </lineage>
</organism>
<dbReference type="InterPro" id="IPR002328">
    <property type="entry name" value="ADH_Zn_CS"/>
</dbReference>
<dbReference type="GO" id="GO:0016491">
    <property type="term" value="F:oxidoreductase activity"/>
    <property type="evidence" value="ECO:0007669"/>
    <property type="project" value="UniProtKB-KW"/>
</dbReference>
<gene>
    <name evidence="8" type="ORF">A3C58_02085</name>
</gene>
<reference evidence="8 9" key="1">
    <citation type="journal article" date="2016" name="Nat. Commun.">
        <title>Thousands of microbial genomes shed light on interconnected biogeochemical processes in an aquifer system.</title>
        <authorList>
            <person name="Anantharaman K."/>
            <person name="Brown C.T."/>
            <person name="Hug L.A."/>
            <person name="Sharon I."/>
            <person name="Castelle C.J."/>
            <person name="Probst A.J."/>
            <person name="Thomas B.C."/>
            <person name="Singh A."/>
            <person name="Wilkins M.J."/>
            <person name="Karaoz U."/>
            <person name="Brodie E.L."/>
            <person name="Williams K.H."/>
            <person name="Hubbard S.S."/>
            <person name="Banfield J.F."/>
        </authorList>
    </citation>
    <scope>NUCLEOTIDE SEQUENCE [LARGE SCALE GENOMIC DNA]</scope>
</reference>
<dbReference type="PANTHER" id="PTHR43401:SF2">
    <property type="entry name" value="L-THREONINE 3-DEHYDROGENASE"/>
    <property type="match status" value="1"/>
</dbReference>
<dbReference type="InterPro" id="IPR036291">
    <property type="entry name" value="NAD(P)-bd_dom_sf"/>
</dbReference>
<comment type="caution">
    <text evidence="8">The sequence shown here is derived from an EMBL/GenBank/DDBJ whole genome shotgun (WGS) entry which is preliminary data.</text>
</comment>
<feature type="domain" description="Alcohol dehydrogenase-like C-terminal" evidence="6">
    <location>
        <begin position="195"/>
        <end position="328"/>
    </location>
</feature>
<dbReference type="Gene3D" id="3.90.180.10">
    <property type="entry name" value="Medium-chain alcohol dehydrogenases, catalytic domain"/>
    <property type="match status" value="1"/>
</dbReference>
<evidence type="ECO:0000256" key="4">
    <source>
        <dbReference type="RuleBase" id="RU361277"/>
    </source>
</evidence>
<dbReference type="Gene3D" id="3.40.50.720">
    <property type="entry name" value="NAD(P)-binding Rossmann-like Domain"/>
    <property type="match status" value="1"/>
</dbReference>
<dbReference type="SUPFAM" id="SSF50129">
    <property type="entry name" value="GroES-like"/>
    <property type="match status" value="1"/>
</dbReference>
<proteinExistence type="inferred from homology"/>
<dbReference type="PANTHER" id="PTHR43401">
    <property type="entry name" value="L-THREONINE 3-DEHYDROGENASE"/>
    <property type="match status" value="1"/>
</dbReference>
<evidence type="ECO:0000313" key="9">
    <source>
        <dbReference type="Proteomes" id="UP000178380"/>
    </source>
</evidence>
<comment type="similarity">
    <text evidence="4">Belongs to the zinc-containing alcohol dehydrogenase family.</text>
</comment>
<dbReference type="InterPro" id="IPR013149">
    <property type="entry name" value="ADH-like_C"/>
</dbReference>
<dbReference type="EMBL" id="MHOR01000007">
    <property type="protein sequence ID" value="OGZ67519.1"/>
    <property type="molecule type" value="Genomic_DNA"/>
</dbReference>
<feature type="domain" description="Alcohol dehydrogenase-like N-terminal" evidence="7">
    <location>
        <begin position="39"/>
        <end position="154"/>
    </location>
</feature>
<dbReference type="Pfam" id="PF00107">
    <property type="entry name" value="ADH_zinc_N"/>
    <property type="match status" value="1"/>
</dbReference>
<feature type="transmembrane region" description="Helical" evidence="5">
    <location>
        <begin position="187"/>
        <end position="204"/>
    </location>
</feature>
<evidence type="ECO:0000313" key="8">
    <source>
        <dbReference type="EMBL" id="OGZ67519.1"/>
    </source>
</evidence>
<keyword evidence="5" id="KW-0812">Transmembrane</keyword>
<dbReference type="STRING" id="1802205.A3C58_02085"/>
<keyword evidence="2 4" id="KW-0862">Zinc</keyword>
<sequence length="380" mass="42482">MKALVFDKSKLSWEDSRGFEKVEVLDPIINEQQNPSDANYIIIKVMYAGVCGSDRGIWNRTAFGDQILKSLEKEKNDVRIIGHEFFGEIITVGSNVGSLKIGDKVAFESHLICKKCFQCKNKQENVCSNQLILGISHNGGFAEFAKIPAYVAWKTDINKIRPEIAVLQEPFGNAVHAASKVNIKDKSVVIFGLGPIGLFLLLILKHLGAKIIIGVEVNEKAIKIAKDLGIDHIVKIKKSIDSKDYSYNKEVVKKIIEITGGLGEDVAFEMAGANNSLNNCIKSVRRGGDVVLFGLKNANFIIEDFTEIVMKGITLHSVAGRQVWKTWEMTKNILENNNIQDKLWNIVLEGGNETIVDFKDYNKDLFEKKMAEHTKILLKF</sequence>
<dbReference type="Pfam" id="PF08240">
    <property type="entry name" value="ADH_N"/>
    <property type="match status" value="1"/>
</dbReference>
<evidence type="ECO:0008006" key="10">
    <source>
        <dbReference type="Google" id="ProtNLM"/>
    </source>
</evidence>
<protein>
    <recommendedName>
        <fullName evidence="10">Enoyl reductase (ER) domain-containing protein</fullName>
    </recommendedName>
</protein>
<keyword evidence="5" id="KW-0472">Membrane</keyword>
<keyword evidence="3" id="KW-0560">Oxidoreductase</keyword>
<evidence type="ECO:0000259" key="7">
    <source>
        <dbReference type="Pfam" id="PF08240"/>
    </source>
</evidence>
<keyword evidence="1 4" id="KW-0479">Metal-binding</keyword>
<accession>A0A1G2HYM9</accession>
<evidence type="ECO:0000259" key="6">
    <source>
        <dbReference type="Pfam" id="PF00107"/>
    </source>
</evidence>
<keyword evidence="5" id="KW-1133">Transmembrane helix</keyword>
<dbReference type="PROSITE" id="PS00059">
    <property type="entry name" value="ADH_ZINC"/>
    <property type="match status" value="1"/>
</dbReference>
<evidence type="ECO:0000256" key="3">
    <source>
        <dbReference type="ARBA" id="ARBA00023002"/>
    </source>
</evidence>
<dbReference type="SUPFAM" id="SSF51735">
    <property type="entry name" value="NAD(P)-binding Rossmann-fold domains"/>
    <property type="match status" value="1"/>
</dbReference>
<dbReference type="InterPro" id="IPR050129">
    <property type="entry name" value="Zn_alcohol_dh"/>
</dbReference>
<dbReference type="InterPro" id="IPR013154">
    <property type="entry name" value="ADH-like_N"/>
</dbReference>
<evidence type="ECO:0000256" key="1">
    <source>
        <dbReference type="ARBA" id="ARBA00022723"/>
    </source>
</evidence>
<dbReference type="AlphaFoldDB" id="A0A1G2HYM9"/>
<comment type="cofactor">
    <cofactor evidence="4">
        <name>Zn(2+)</name>
        <dbReference type="ChEBI" id="CHEBI:29105"/>
    </cofactor>
</comment>
<evidence type="ECO:0000256" key="2">
    <source>
        <dbReference type="ARBA" id="ARBA00022833"/>
    </source>
</evidence>